<dbReference type="GeneID" id="54463009"/>
<dbReference type="Proteomes" id="UP000504636">
    <property type="component" value="Unplaced"/>
</dbReference>
<name>A0A6A6YJ97_9PEZI</name>
<dbReference type="OrthoDB" id="5382272at2759"/>
<evidence type="ECO:0000313" key="1">
    <source>
        <dbReference type="EMBL" id="KAF2808926.1"/>
    </source>
</evidence>
<organism evidence="1">
    <name type="scientific">Mytilinidion resinicola</name>
    <dbReference type="NCBI Taxonomy" id="574789"/>
    <lineage>
        <taxon>Eukaryota</taxon>
        <taxon>Fungi</taxon>
        <taxon>Dikarya</taxon>
        <taxon>Ascomycota</taxon>
        <taxon>Pezizomycotina</taxon>
        <taxon>Dothideomycetes</taxon>
        <taxon>Pleosporomycetidae</taxon>
        <taxon>Mytilinidiales</taxon>
        <taxon>Mytilinidiaceae</taxon>
        <taxon>Mytilinidion</taxon>
    </lineage>
</organism>
<gene>
    <name evidence="1 3" type="ORF">BDZ99DRAFT_477423</name>
</gene>
<keyword evidence="2" id="KW-1185">Reference proteome</keyword>
<evidence type="ECO:0000313" key="3">
    <source>
        <dbReference type="RefSeq" id="XP_033575890.1"/>
    </source>
</evidence>
<protein>
    <submittedName>
        <fullName evidence="1 3">Uncharacterized protein</fullName>
    </submittedName>
</protein>
<reference evidence="3" key="2">
    <citation type="submission" date="2020-04" db="EMBL/GenBank/DDBJ databases">
        <authorList>
            <consortium name="NCBI Genome Project"/>
        </authorList>
    </citation>
    <scope>NUCLEOTIDE SEQUENCE</scope>
    <source>
        <strain evidence="3">CBS 304.34</strain>
    </source>
</reference>
<dbReference type="EMBL" id="MU003702">
    <property type="protein sequence ID" value="KAF2808926.1"/>
    <property type="molecule type" value="Genomic_DNA"/>
</dbReference>
<sequence length="218" mass="24660">MRPSLTIPLLFAARSVSWRFASRGSLAKQQHVLSDEASITDYELPDVIPGGSPFSFCNQSRKTDLYNISMINFNPQPLYLDNGFGVTIYGTYLKDVGPNATFEMTGDCGSHCKEYGYNHTEGETESWGFCPFHNETQQLDKKGGCPPVEGFALTNVAGWVMPWYRVPAWYNFTFDAKTADGERIYCLTAEVCLRWEDEKMNKWYVDHGSPGANCTWPR</sequence>
<reference evidence="3" key="3">
    <citation type="submission" date="2025-04" db="UniProtKB">
        <authorList>
            <consortium name="RefSeq"/>
        </authorList>
    </citation>
    <scope>IDENTIFICATION</scope>
    <source>
        <strain evidence="3">CBS 304.34</strain>
    </source>
</reference>
<dbReference type="RefSeq" id="XP_033575890.1">
    <property type="nucleotide sequence ID" value="XM_033722116.1"/>
</dbReference>
<evidence type="ECO:0000313" key="2">
    <source>
        <dbReference type="Proteomes" id="UP000504636"/>
    </source>
</evidence>
<accession>A0A6A6YJ97</accession>
<reference evidence="1 3" key="1">
    <citation type="journal article" date="2020" name="Stud. Mycol.">
        <title>101 Dothideomycetes genomes: a test case for predicting lifestyles and emergence of pathogens.</title>
        <authorList>
            <person name="Haridas S."/>
            <person name="Albert R."/>
            <person name="Binder M."/>
            <person name="Bloem J."/>
            <person name="Labutti K."/>
            <person name="Salamov A."/>
            <person name="Andreopoulos B."/>
            <person name="Baker S."/>
            <person name="Barry K."/>
            <person name="Bills G."/>
            <person name="Bluhm B."/>
            <person name="Cannon C."/>
            <person name="Castanera R."/>
            <person name="Culley D."/>
            <person name="Daum C."/>
            <person name="Ezra D."/>
            <person name="Gonzalez J."/>
            <person name="Henrissat B."/>
            <person name="Kuo A."/>
            <person name="Liang C."/>
            <person name="Lipzen A."/>
            <person name="Lutzoni F."/>
            <person name="Magnuson J."/>
            <person name="Mondo S."/>
            <person name="Nolan M."/>
            <person name="Ohm R."/>
            <person name="Pangilinan J."/>
            <person name="Park H.-J."/>
            <person name="Ramirez L."/>
            <person name="Alfaro M."/>
            <person name="Sun H."/>
            <person name="Tritt A."/>
            <person name="Yoshinaga Y."/>
            <person name="Zwiers L.-H."/>
            <person name="Turgeon B."/>
            <person name="Goodwin S."/>
            <person name="Spatafora J."/>
            <person name="Crous P."/>
            <person name="Grigoriev I."/>
        </authorList>
    </citation>
    <scope>NUCLEOTIDE SEQUENCE</scope>
    <source>
        <strain evidence="1 3">CBS 304.34</strain>
    </source>
</reference>
<proteinExistence type="predicted"/>
<dbReference type="AlphaFoldDB" id="A0A6A6YJ97"/>